<reference evidence="5 6" key="1">
    <citation type="submission" date="2019-05" db="EMBL/GenBank/DDBJ databases">
        <authorList>
            <consortium name="Pathogen Informatics"/>
        </authorList>
    </citation>
    <scope>NUCLEOTIDE SEQUENCE [LARGE SCALE GENOMIC DNA]</scope>
    <source>
        <strain evidence="5 6">NCTC11429</strain>
    </source>
</reference>
<dbReference type="Pfam" id="PF00144">
    <property type="entry name" value="Beta-lactamase"/>
    <property type="match status" value="1"/>
</dbReference>
<dbReference type="InterPro" id="IPR050491">
    <property type="entry name" value="AmpC-like"/>
</dbReference>
<evidence type="ECO:0000259" key="4">
    <source>
        <dbReference type="Pfam" id="PF00144"/>
    </source>
</evidence>
<feature type="domain" description="Beta-lactamase-related" evidence="4">
    <location>
        <begin position="28"/>
        <end position="356"/>
    </location>
</feature>
<evidence type="ECO:0000313" key="5">
    <source>
        <dbReference type="EMBL" id="VTR32933.1"/>
    </source>
</evidence>
<keyword evidence="2" id="KW-0472">Membrane</keyword>
<dbReference type="EMBL" id="LR590484">
    <property type="protein sequence ID" value="VTR32933.1"/>
    <property type="molecule type" value="Genomic_DNA"/>
</dbReference>
<gene>
    <name evidence="5" type="primary">pbpE_3</name>
    <name evidence="5" type="ORF">NCTC11429_01090</name>
</gene>
<dbReference type="PANTHER" id="PTHR46825:SF11">
    <property type="entry name" value="PENICILLIN-BINDING PROTEIN 4"/>
    <property type="match status" value="1"/>
</dbReference>
<evidence type="ECO:0000256" key="1">
    <source>
        <dbReference type="ARBA" id="ARBA00004370"/>
    </source>
</evidence>
<dbReference type="STRING" id="1123265.GCA_000686625_04007"/>
<evidence type="ECO:0000256" key="3">
    <source>
        <dbReference type="SAM" id="SignalP"/>
    </source>
</evidence>
<name>A0A4U9UJ40_9SPHI</name>
<protein>
    <submittedName>
        <fullName evidence="5">Penicillin-binding protein E</fullName>
    </submittedName>
</protein>
<evidence type="ECO:0000313" key="6">
    <source>
        <dbReference type="Proteomes" id="UP000308196"/>
    </source>
</evidence>
<dbReference type="SUPFAM" id="SSF56601">
    <property type="entry name" value="beta-lactamase/transpeptidase-like"/>
    <property type="match status" value="1"/>
</dbReference>
<dbReference type="GeneID" id="78461867"/>
<evidence type="ECO:0000256" key="2">
    <source>
        <dbReference type="ARBA" id="ARBA00023136"/>
    </source>
</evidence>
<dbReference type="AlphaFoldDB" id="A0A4U9UJ40"/>
<organism evidence="5 6">
    <name type="scientific">Sphingobacterium thalpophilum</name>
    <dbReference type="NCBI Taxonomy" id="259"/>
    <lineage>
        <taxon>Bacteria</taxon>
        <taxon>Pseudomonadati</taxon>
        <taxon>Bacteroidota</taxon>
        <taxon>Sphingobacteriia</taxon>
        <taxon>Sphingobacteriales</taxon>
        <taxon>Sphingobacteriaceae</taxon>
        <taxon>Sphingobacterium</taxon>
    </lineage>
</organism>
<sequence>MIRISILYALLVMQVCVTHAQTVQQRLDSLFQSLDKDGELSGAFLVVDSGKIVYEHYTGFENPAKTEKITSHSRFELASVSKQFTAMAIMQLEELGKLSYEDDITRYFPQLKFKDVRIKNLLRHTAGIPEFLGWDPKWIDTKKINTNQDILKVIEAKIDSTAFKPGDQYAYSNTNYVLLSLIVEKVSGQPFADYMHQHIFKPAGMKSTSVFSARSHKADLKNYAKGMAYDAKTKSFKLVDNMAGFGYVSYFDSITGPYGISSTAQDLFKWNQAIQNNVLLKRDNFLKAISIDTLNSGKPIKMGGLYYGFGWLFTDSTDNANKMHFHTGGYPGYKSILVRDFKNQRYFIALLNKWNTIDVYPLTTGVNACFQHKNVPKIEREPLNGATTLMDFQIKQLLGTYEFAQQPQLKFKITADEQGNLFAQLSGQSTVQVYPKNDLELFYTVVQAELKFSKDNDQVTALTLYQNGQELKFNKVK</sequence>
<dbReference type="Gene3D" id="3.40.710.10">
    <property type="entry name" value="DD-peptidase/beta-lactamase superfamily"/>
    <property type="match status" value="1"/>
</dbReference>
<comment type="subcellular location">
    <subcellularLocation>
        <location evidence="1">Membrane</location>
    </subcellularLocation>
</comment>
<dbReference type="PANTHER" id="PTHR46825">
    <property type="entry name" value="D-ALANYL-D-ALANINE-CARBOXYPEPTIDASE/ENDOPEPTIDASE AMPH"/>
    <property type="match status" value="1"/>
</dbReference>
<dbReference type="RefSeq" id="WP_081817915.1">
    <property type="nucleotide sequence ID" value="NZ_LR590484.1"/>
</dbReference>
<dbReference type="GO" id="GO:0016020">
    <property type="term" value="C:membrane"/>
    <property type="evidence" value="ECO:0007669"/>
    <property type="project" value="UniProtKB-SubCell"/>
</dbReference>
<dbReference type="InterPro" id="IPR012338">
    <property type="entry name" value="Beta-lactam/transpept-like"/>
</dbReference>
<feature type="signal peptide" evidence="3">
    <location>
        <begin position="1"/>
        <end position="20"/>
    </location>
</feature>
<dbReference type="Proteomes" id="UP000308196">
    <property type="component" value="Chromosome"/>
</dbReference>
<dbReference type="InterPro" id="IPR001466">
    <property type="entry name" value="Beta-lactam-related"/>
</dbReference>
<accession>A0A4U9UJ40</accession>
<proteinExistence type="predicted"/>
<dbReference type="KEGG" id="stha:NCTC11429_01090"/>
<feature type="chain" id="PRO_5020894516" evidence="3">
    <location>
        <begin position="21"/>
        <end position="477"/>
    </location>
</feature>
<keyword evidence="3" id="KW-0732">Signal</keyword>